<accession>A0A4R6J1K9</accession>
<evidence type="ECO:0000256" key="2">
    <source>
        <dbReference type="ARBA" id="ARBA00007261"/>
    </source>
</evidence>
<keyword evidence="4" id="KW-0479">Metal-binding</keyword>
<dbReference type="Proteomes" id="UP000295741">
    <property type="component" value="Unassembled WGS sequence"/>
</dbReference>
<keyword evidence="3 12" id="KW-0645">Protease</keyword>
<evidence type="ECO:0000259" key="11">
    <source>
        <dbReference type="Pfam" id="PF05193"/>
    </source>
</evidence>
<sequence>MMLRIKQTLLLLLVAVFVQAQVGLDQKLGVDPKVKIGKLSNGLTYYLRKNVEPKNRAELRLVVNAGSILESDQQLGLAHFVEHMAFNGTKNFKKQELVDFLEKSGVNFGADLNAYTSFDETVYELQVPTDSMQVFKKAMQILEDWAHQVSFEPVEIDKERGVIVEEWRLGRGADARMRDKYFPIILKGSQYAKRIPIGTKQSIEKSPYSQLTKFYKDWYRPDLQAVIVVGDIDIAETEQMIKDHFGKIPAAKTPRPRTKFGVPSFPETRTSILTDPEQPYNVIQVYYLRPEIPQSKTEKEYRASIVRNLFNQMMSSRLEEIAQKPEAPFLFGSSSYGSFIGDKDAFSLVAVAKTAKEISASVETLLRENERVKQFGFVQSELDRAIKSTLSRFENIYNERDKTKSAELLQEYIRNYLKGETIPGIEKEFEMHQKYLPTIQLAEVNALIKQWITTQNRSVVITAPEKDKADMLTATQVTALLNKPLGPLKPYEDKVVKGAILPVQPVAGKVVNEKKYPSIETTEWTLSNGARMILKPTNFKNDEIQFSAISWGGTSLYSDKDYVNASTASGVAQFGGIGDLDIQSLQKEMAGKNCFVSPSIANYMQGLNGNSTTKDLETAMQLLHGYFVAPRKDANMFEVLKQQMQVQMTNKDKDPGSVFADSVNYIMGNYHPRRKPFTLESIGQLDLDRAFDIYKDRFSNGGQFLFTFVGNFNLDTMKMLAEKYIASLPTSDKKETWKDVGIRYPKGQVNKTIRKGKEAKASVRLYFTGEVNEINEMDEVQLGQLTKALAIKLREVLREDAGGVYGVGVNGGFSREPVKSYSIGIQFGCAPENVDKLVDLVMEEVKNTKANGVPAVNIEKVIAEQTRSLENDVKENSYWRYRLEQNFFRSTDPTDILKAGDKIKLLTVDKTKELANRLFNENNMVKLILLPEQQ</sequence>
<dbReference type="SUPFAM" id="SSF63411">
    <property type="entry name" value="LuxS/MPP-like metallohydrolase"/>
    <property type="match status" value="4"/>
</dbReference>
<dbReference type="GO" id="GO:0006508">
    <property type="term" value="P:proteolysis"/>
    <property type="evidence" value="ECO:0007669"/>
    <property type="project" value="UniProtKB-KW"/>
</dbReference>
<protein>
    <submittedName>
        <fullName evidence="12">Zinc protease</fullName>
    </submittedName>
</protein>
<feature type="domain" description="Peptidase M16 N-terminal" evidence="10">
    <location>
        <begin position="49"/>
        <end position="166"/>
    </location>
</feature>
<dbReference type="PANTHER" id="PTHR43690:SF34">
    <property type="entry name" value="ZINC PROTEASE PQQL-LIKE"/>
    <property type="match status" value="1"/>
</dbReference>
<proteinExistence type="inferred from homology"/>
<evidence type="ECO:0000259" key="10">
    <source>
        <dbReference type="Pfam" id="PF00675"/>
    </source>
</evidence>
<feature type="signal peptide" evidence="9">
    <location>
        <begin position="1"/>
        <end position="20"/>
    </location>
</feature>
<dbReference type="InterPro" id="IPR011249">
    <property type="entry name" value="Metalloenz_LuxS/M16"/>
</dbReference>
<dbReference type="Pfam" id="PF05193">
    <property type="entry name" value="Peptidase_M16_C"/>
    <property type="match status" value="2"/>
</dbReference>
<evidence type="ECO:0000256" key="4">
    <source>
        <dbReference type="ARBA" id="ARBA00022723"/>
    </source>
</evidence>
<evidence type="ECO:0000256" key="8">
    <source>
        <dbReference type="RuleBase" id="RU004447"/>
    </source>
</evidence>
<comment type="caution">
    <text evidence="12">The sequence shown here is derived from an EMBL/GenBank/DDBJ whole genome shotgun (WGS) entry which is preliminary data.</text>
</comment>
<gene>
    <name evidence="12" type="ORF">BC659_0103</name>
</gene>
<dbReference type="Pfam" id="PF00675">
    <property type="entry name" value="Peptidase_M16"/>
    <property type="match status" value="1"/>
</dbReference>
<dbReference type="PANTHER" id="PTHR43690">
    <property type="entry name" value="NARDILYSIN"/>
    <property type="match status" value="1"/>
</dbReference>
<dbReference type="EMBL" id="SNWP01000010">
    <property type="protein sequence ID" value="TDO28045.1"/>
    <property type="molecule type" value="Genomic_DNA"/>
</dbReference>
<evidence type="ECO:0000256" key="7">
    <source>
        <dbReference type="ARBA" id="ARBA00023049"/>
    </source>
</evidence>
<dbReference type="GO" id="GO:0004222">
    <property type="term" value="F:metalloendopeptidase activity"/>
    <property type="evidence" value="ECO:0007669"/>
    <property type="project" value="InterPro"/>
</dbReference>
<feature type="domain" description="Peptidase M16 C-terminal" evidence="11">
    <location>
        <begin position="209"/>
        <end position="387"/>
    </location>
</feature>
<dbReference type="RefSeq" id="WP_133472610.1">
    <property type="nucleotide sequence ID" value="NZ_SNWP01000010.1"/>
</dbReference>
<feature type="domain" description="Peptidase M16 C-terminal" evidence="11">
    <location>
        <begin position="686"/>
        <end position="863"/>
    </location>
</feature>
<dbReference type="InterPro" id="IPR011765">
    <property type="entry name" value="Pept_M16_N"/>
</dbReference>
<evidence type="ECO:0000313" key="13">
    <source>
        <dbReference type="Proteomes" id="UP000295741"/>
    </source>
</evidence>
<dbReference type="GO" id="GO:0046872">
    <property type="term" value="F:metal ion binding"/>
    <property type="evidence" value="ECO:0007669"/>
    <property type="project" value="UniProtKB-KW"/>
</dbReference>
<dbReference type="InterPro" id="IPR007863">
    <property type="entry name" value="Peptidase_M16_C"/>
</dbReference>
<dbReference type="InterPro" id="IPR001431">
    <property type="entry name" value="Pept_M16_Zn_BS"/>
</dbReference>
<dbReference type="OrthoDB" id="9811314at2"/>
<evidence type="ECO:0000313" key="12">
    <source>
        <dbReference type="EMBL" id="TDO28045.1"/>
    </source>
</evidence>
<evidence type="ECO:0000256" key="9">
    <source>
        <dbReference type="SAM" id="SignalP"/>
    </source>
</evidence>
<keyword evidence="6" id="KW-0862">Zinc</keyword>
<evidence type="ECO:0000256" key="6">
    <source>
        <dbReference type="ARBA" id="ARBA00022833"/>
    </source>
</evidence>
<evidence type="ECO:0000256" key="5">
    <source>
        <dbReference type="ARBA" id="ARBA00022801"/>
    </source>
</evidence>
<evidence type="ECO:0000256" key="3">
    <source>
        <dbReference type="ARBA" id="ARBA00022670"/>
    </source>
</evidence>
<dbReference type="PROSITE" id="PS00143">
    <property type="entry name" value="INSULINASE"/>
    <property type="match status" value="1"/>
</dbReference>
<organism evidence="12 13">
    <name type="scientific">Sediminibacterium goheungense</name>
    <dbReference type="NCBI Taxonomy" id="1086393"/>
    <lineage>
        <taxon>Bacteria</taxon>
        <taxon>Pseudomonadati</taxon>
        <taxon>Bacteroidota</taxon>
        <taxon>Chitinophagia</taxon>
        <taxon>Chitinophagales</taxon>
        <taxon>Chitinophagaceae</taxon>
        <taxon>Sediminibacterium</taxon>
    </lineage>
</organism>
<comment type="similarity">
    <text evidence="2 8">Belongs to the peptidase M16 family.</text>
</comment>
<reference evidence="12 13" key="1">
    <citation type="submission" date="2019-03" db="EMBL/GenBank/DDBJ databases">
        <title>Genomic Encyclopedia of Archaeal and Bacterial Type Strains, Phase II (KMG-II): from individual species to whole genera.</title>
        <authorList>
            <person name="Goeker M."/>
        </authorList>
    </citation>
    <scope>NUCLEOTIDE SEQUENCE [LARGE SCALE GENOMIC DNA]</scope>
    <source>
        <strain evidence="12 13">DSM 28323</strain>
    </source>
</reference>
<feature type="chain" id="PRO_5020538730" evidence="9">
    <location>
        <begin position="21"/>
        <end position="934"/>
    </location>
</feature>
<keyword evidence="13" id="KW-1185">Reference proteome</keyword>
<comment type="cofactor">
    <cofactor evidence="1">
        <name>Zn(2+)</name>
        <dbReference type="ChEBI" id="CHEBI:29105"/>
    </cofactor>
</comment>
<dbReference type="AlphaFoldDB" id="A0A4R6J1K9"/>
<dbReference type="InterPro" id="IPR050626">
    <property type="entry name" value="Peptidase_M16"/>
</dbReference>
<keyword evidence="9" id="KW-0732">Signal</keyword>
<name>A0A4R6J1K9_9BACT</name>
<keyword evidence="7" id="KW-0482">Metalloprotease</keyword>
<dbReference type="Gene3D" id="3.30.830.10">
    <property type="entry name" value="Metalloenzyme, LuxS/M16 peptidase-like"/>
    <property type="match status" value="4"/>
</dbReference>
<evidence type="ECO:0000256" key="1">
    <source>
        <dbReference type="ARBA" id="ARBA00001947"/>
    </source>
</evidence>
<keyword evidence="5" id="KW-0378">Hydrolase</keyword>